<reference evidence="2 3" key="1">
    <citation type="submission" date="2007-06" db="EMBL/GenBank/DDBJ databases">
        <title>The Genome Sequence of Coccidioides posadasii RMSCC_3488.</title>
        <authorList>
            <consortium name="Coccidioides Genome Resources Consortium"/>
            <consortium name="The Broad Institute Genome Sequencing Platform"/>
            <person name="Henn M.R."/>
            <person name="Sykes S."/>
            <person name="Young S."/>
            <person name="Jaffe D."/>
            <person name="Berlin A."/>
            <person name="Alvarez P."/>
            <person name="Butler J."/>
            <person name="Gnerre S."/>
            <person name="Grabherr M."/>
            <person name="Mauceli E."/>
            <person name="Brockman W."/>
            <person name="Kodira C."/>
            <person name="Alvarado L."/>
            <person name="Zeng Q."/>
            <person name="Crawford M."/>
            <person name="Antoine C."/>
            <person name="Devon K."/>
            <person name="Galgiani J."/>
            <person name="Orsborn K."/>
            <person name="Lewis M.L."/>
            <person name="Nusbaum C."/>
            <person name="Galagan J."/>
            <person name="Birren B."/>
        </authorList>
    </citation>
    <scope>NUCLEOTIDE SEQUENCE [LARGE SCALE GENOMIC DNA]</scope>
    <source>
        <strain evidence="2 3">RMSCC 3488</strain>
    </source>
</reference>
<evidence type="ECO:0000313" key="2">
    <source>
        <dbReference type="EMBL" id="KMM66563.1"/>
    </source>
</evidence>
<evidence type="ECO:0000313" key="3">
    <source>
        <dbReference type="Proteomes" id="UP000054567"/>
    </source>
</evidence>
<dbReference type="EMBL" id="DS268110">
    <property type="protein sequence ID" value="KMM66563.1"/>
    <property type="molecule type" value="Genomic_DNA"/>
</dbReference>
<feature type="region of interest" description="Disordered" evidence="1">
    <location>
        <begin position="43"/>
        <end position="107"/>
    </location>
</feature>
<name>A0A0J6F8P1_COCPO</name>
<dbReference type="AlphaFoldDB" id="A0A0J6F8P1"/>
<feature type="compositionally biased region" description="Basic and acidic residues" evidence="1">
    <location>
        <begin position="53"/>
        <end position="80"/>
    </location>
</feature>
<gene>
    <name evidence="2" type="ORF">CPAG_02901</name>
</gene>
<reference evidence="3" key="3">
    <citation type="journal article" date="2010" name="Genome Res.">
        <title>Population genomic sequencing of Coccidioides fungi reveals recent hybridization and transposon control.</title>
        <authorList>
            <person name="Neafsey D.E."/>
            <person name="Barker B.M."/>
            <person name="Sharpton T.J."/>
            <person name="Stajich J.E."/>
            <person name="Park D.J."/>
            <person name="Whiston E."/>
            <person name="Hung C.-Y."/>
            <person name="McMahan C."/>
            <person name="White J."/>
            <person name="Sykes S."/>
            <person name="Heiman D."/>
            <person name="Young S."/>
            <person name="Zeng Q."/>
            <person name="Abouelleil A."/>
            <person name="Aftuck L."/>
            <person name="Bessette D."/>
            <person name="Brown A."/>
            <person name="FitzGerald M."/>
            <person name="Lui A."/>
            <person name="Macdonald J.P."/>
            <person name="Priest M."/>
            <person name="Orbach M.J."/>
            <person name="Galgiani J.N."/>
            <person name="Kirkland T.N."/>
            <person name="Cole G.T."/>
            <person name="Birren B.W."/>
            <person name="Henn M.R."/>
            <person name="Taylor J.W."/>
            <person name="Rounsley S.D."/>
        </authorList>
    </citation>
    <scope>NUCLEOTIDE SEQUENCE [LARGE SCALE GENOMIC DNA]</scope>
    <source>
        <strain evidence="3">RMSCC 3488</strain>
    </source>
</reference>
<protein>
    <submittedName>
        <fullName evidence="2">Uncharacterized protein</fullName>
    </submittedName>
</protein>
<accession>A0A0J6F8P1</accession>
<proteinExistence type="predicted"/>
<dbReference type="VEuPathDB" id="FungiDB:CPAG_02901"/>
<sequence length="107" mass="12215">MEYAKAATPIDRAYWKVELAANVEGTFYTKCLVPQKLTTERTFSISFRPPRRPPRETDRSQKAHPLGQDHHHSLDPDSPRCIRPRFGSHRGYPENARAISSRVEAGV</sequence>
<evidence type="ECO:0000256" key="1">
    <source>
        <dbReference type="SAM" id="MobiDB-lite"/>
    </source>
</evidence>
<organism evidence="2 3">
    <name type="scientific">Coccidioides posadasii RMSCC 3488</name>
    <dbReference type="NCBI Taxonomy" id="454284"/>
    <lineage>
        <taxon>Eukaryota</taxon>
        <taxon>Fungi</taxon>
        <taxon>Dikarya</taxon>
        <taxon>Ascomycota</taxon>
        <taxon>Pezizomycotina</taxon>
        <taxon>Eurotiomycetes</taxon>
        <taxon>Eurotiomycetidae</taxon>
        <taxon>Onygenales</taxon>
        <taxon>Onygenaceae</taxon>
        <taxon>Coccidioides</taxon>
    </lineage>
</organism>
<reference evidence="3" key="2">
    <citation type="journal article" date="2009" name="Genome Res.">
        <title>Comparative genomic analyses of the human fungal pathogens Coccidioides and their relatives.</title>
        <authorList>
            <person name="Sharpton T.J."/>
            <person name="Stajich J.E."/>
            <person name="Rounsley S.D."/>
            <person name="Gardner M.J."/>
            <person name="Wortman J.R."/>
            <person name="Jordar V.S."/>
            <person name="Maiti R."/>
            <person name="Kodira C.D."/>
            <person name="Neafsey D.E."/>
            <person name="Zeng Q."/>
            <person name="Hung C.-Y."/>
            <person name="McMahan C."/>
            <person name="Muszewska A."/>
            <person name="Grynberg M."/>
            <person name="Mandel M.A."/>
            <person name="Kellner E.M."/>
            <person name="Barker B.M."/>
            <person name="Galgiani J.N."/>
            <person name="Orbach M.J."/>
            <person name="Kirkland T.N."/>
            <person name="Cole G.T."/>
            <person name="Henn M.R."/>
            <person name="Birren B.W."/>
            <person name="Taylor J.W."/>
        </authorList>
    </citation>
    <scope>NUCLEOTIDE SEQUENCE [LARGE SCALE GENOMIC DNA]</scope>
    <source>
        <strain evidence="3">RMSCC 3488</strain>
    </source>
</reference>
<dbReference type="Proteomes" id="UP000054567">
    <property type="component" value="Unassembled WGS sequence"/>
</dbReference>